<dbReference type="EMBL" id="CM017324">
    <property type="protein sequence ID" value="KAE8038777.1"/>
    <property type="molecule type" value="Genomic_DNA"/>
</dbReference>
<name>A0A660KQR5_9ROSI</name>
<keyword evidence="3" id="KW-1185">Reference proteome</keyword>
<dbReference type="AlphaFoldDB" id="A0A660KQR5"/>
<organism evidence="2 3">
    <name type="scientific">Carpinus fangiana</name>
    <dbReference type="NCBI Taxonomy" id="176857"/>
    <lineage>
        <taxon>Eukaryota</taxon>
        <taxon>Viridiplantae</taxon>
        <taxon>Streptophyta</taxon>
        <taxon>Embryophyta</taxon>
        <taxon>Tracheophyta</taxon>
        <taxon>Spermatophyta</taxon>
        <taxon>Magnoliopsida</taxon>
        <taxon>eudicotyledons</taxon>
        <taxon>Gunneridae</taxon>
        <taxon>Pentapetalae</taxon>
        <taxon>rosids</taxon>
        <taxon>fabids</taxon>
        <taxon>Fagales</taxon>
        <taxon>Betulaceae</taxon>
        <taxon>Carpinus</taxon>
    </lineage>
</organism>
<evidence type="ECO:0000256" key="1">
    <source>
        <dbReference type="SAM" id="MobiDB-lite"/>
    </source>
</evidence>
<proteinExistence type="predicted"/>
<accession>A0A660KQR5</accession>
<sequence>MSRTASVVAWQATEAAPPALLRVERRPCFGKRLETIDEGNEGGHSQIGNHLKPPPAVGSSGKDDFPKRNSSMVAT</sequence>
<evidence type="ECO:0000313" key="3">
    <source>
        <dbReference type="Proteomes" id="UP000327013"/>
    </source>
</evidence>
<reference evidence="2 3" key="1">
    <citation type="submission" date="2019-06" db="EMBL/GenBank/DDBJ databases">
        <title>A chromosomal-level reference genome of Carpinus fangiana (Coryloideae, Betulaceae).</title>
        <authorList>
            <person name="Yang X."/>
            <person name="Wang Z."/>
            <person name="Zhang L."/>
            <person name="Hao G."/>
            <person name="Liu J."/>
            <person name="Yang Y."/>
        </authorList>
    </citation>
    <scope>NUCLEOTIDE SEQUENCE [LARGE SCALE GENOMIC DNA]</scope>
    <source>
        <strain evidence="2">Cfa_2016G</strain>
        <tissue evidence="2">Leaf</tissue>
    </source>
</reference>
<evidence type="ECO:0000313" key="2">
    <source>
        <dbReference type="EMBL" id="KAE8038777.1"/>
    </source>
</evidence>
<gene>
    <name evidence="2" type="ORF">FH972_011251</name>
</gene>
<feature type="region of interest" description="Disordered" evidence="1">
    <location>
        <begin position="35"/>
        <end position="75"/>
    </location>
</feature>
<protein>
    <submittedName>
        <fullName evidence="2">Uncharacterized protein</fullName>
    </submittedName>
</protein>
<dbReference type="Proteomes" id="UP000327013">
    <property type="component" value="Chromosome 4"/>
</dbReference>